<accession>A0A9X1LQU5</accession>
<name>A0A9X1LQU5_9MICO</name>
<dbReference type="InterPro" id="IPR003870">
    <property type="entry name" value="DUF222"/>
</dbReference>
<gene>
    <name evidence="2" type="ORF">KEC56_11375</name>
</gene>
<keyword evidence="3" id="KW-1185">Reference proteome</keyword>
<reference evidence="2" key="1">
    <citation type="submission" date="2021-04" db="EMBL/GenBank/DDBJ databases">
        <title>Microbacterium tenobrionis sp. nov. and Microbacterium allomyrinae sp. nov., isolated from larvae of Tenobrio molitor and Allomyrina dichotoma, respectively.</title>
        <authorList>
            <person name="Lee S.D."/>
        </authorList>
    </citation>
    <scope>NUCLEOTIDE SEQUENCE</scope>
    <source>
        <strain evidence="2">YMB-B2</strain>
    </source>
</reference>
<organism evidence="2 3">
    <name type="scientific">Microbacterium tenebrionis</name>
    <dbReference type="NCBI Taxonomy" id="2830665"/>
    <lineage>
        <taxon>Bacteria</taxon>
        <taxon>Bacillati</taxon>
        <taxon>Actinomycetota</taxon>
        <taxon>Actinomycetes</taxon>
        <taxon>Micrococcales</taxon>
        <taxon>Microbacteriaceae</taxon>
        <taxon>Microbacterium</taxon>
    </lineage>
</organism>
<sequence>MTFTAEHRTERPVADERRAALLDEWVDLGEQIAALEARRAEVLAERADLLAYEAGPKIVHSSMAERSMVAEFAAAGHVSPGTMSVQFAHAAALVNGFPATLHALKEGRISRRHAEVIVEAGPRDDRGDAADGGATDRAAYEHDVLPYACRTTATRTKAHARAATAKLQPVTQLESHREARDEREVRIQPTADGMAQLIAVVPEILAHGIHDRLSATAREIDDDRTMDQRRADLFCDLLLTAAPSTGLGTDMDAFRPTVQVTIAASTLLGRDEHMAEIDGVGPVHPDIARDLAGRAPSFSRLFLDPSGMVTNVDTYVPSSRMKKYLRARDQHCRFPGCRAKTSRCQIDHNCDRAFGGATALCNLACFCNSHHPLKHPDVDARHRWTVTQQDEGTLVWRSPLGREYIDDPAPRVMFV</sequence>
<evidence type="ECO:0000313" key="2">
    <source>
        <dbReference type="EMBL" id="MCC2030107.1"/>
    </source>
</evidence>
<dbReference type="EMBL" id="JAGTTM010000004">
    <property type="protein sequence ID" value="MCC2030107.1"/>
    <property type="molecule type" value="Genomic_DNA"/>
</dbReference>
<dbReference type="InterPro" id="IPR003615">
    <property type="entry name" value="HNH_nuc"/>
</dbReference>
<dbReference type="RefSeq" id="WP_227531049.1">
    <property type="nucleotide sequence ID" value="NZ_JAGTTM010000004.1"/>
</dbReference>
<evidence type="ECO:0000259" key="1">
    <source>
        <dbReference type="Pfam" id="PF02720"/>
    </source>
</evidence>
<dbReference type="Pfam" id="PF02720">
    <property type="entry name" value="DUF222"/>
    <property type="match status" value="1"/>
</dbReference>
<protein>
    <submittedName>
        <fullName evidence="2">DUF222 domain-containing protein</fullName>
    </submittedName>
</protein>
<proteinExistence type="predicted"/>
<dbReference type="Proteomes" id="UP001139289">
    <property type="component" value="Unassembled WGS sequence"/>
</dbReference>
<dbReference type="AlphaFoldDB" id="A0A9X1LQU5"/>
<dbReference type="CDD" id="cd00085">
    <property type="entry name" value="HNHc"/>
    <property type="match status" value="1"/>
</dbReference>
<evidence type="ECO:0000313" key="3">
    <source>
        <dbReference type="Proteomes" id="UP001139289"/>
    </source>
</evidence>
<feature type="domain" description="DUF222" evidence="1">
    <location>
        <begin position="43"/>
        <end position="329"/>
    </location>
</feature>
<comment type="caution">
    <text evidence="2">The sequence shown here is derived from an EMBL/GenBank/DDBJ whole genome shotgun (WGS) entry which is preliminary data.</text>
</comment>